<sequence length="364" mass="40484">MLKHKGFLRIITLLLVVSLVFTNQSIAKAATNIPSEEISLDLKVEELFDNLALQEDANIQQVFDDLSIEAKQIFMDYLITQDNELYEYHIQNVVSTDFDYHGMEYNYANVGVATSDSLQILGAKLNAIPNMTEQVYYALMAAASSIIAEISTIGVTRILTILCGAGCLAVLVYNWGSVSAMFGDIVNAFEVAFSSSIPASTIGISFSQAKARYAKDYGKIQDARTMAFSCIMTPSCGNHIAIDDATLIMNRKVSYRIYTSSMSDKAMIVIDIPNGIHANVSKSLATQVKTSVDVSGGKLYILYNLVERKYFHMHVKVIGDDTYAMRKANSLCYQIWPSYSYDPQFDVPESKLWITTDIFNKPLN</sequence>
<evidence type="ECO:0000313" key="1">
    <source>
        <dbReference type="EMBL" id="DAD78563.1"/>
    </source>
</evidence>
<accession>A0A8S5M9D1</accession>
<dbReference type="EMBL" id="BK014846">
    <property type="protein sequence ID" value="DAD78563.1"/>
    <property type="molecule type" value="Genomic_DNA"/>
</dbReference>
<protein>
    <submittedName>
        <fullName evidence="1">Uncharacterized protein</fullName>
    </submittedName>
</protein>
<organism evidence="1">
    <name type="scientific">Caudovirales sp. ctCiv1</name>
    <dbReference type="NCBI Taxonomy" id="2826769"/>
    <lineage>
        <taxon>Viruses</taxon>
        <taxon>Duplodnaviria</taxon>
        <taxon>Heunggongvirae</taxon>
        <taxon>Uroviricota</taxon>
        <taxon>Caudoviricetes</taxon>
    </lineage>
</organism>
<proteinExistence type="predicted"/>
<name>A0A8S5M9D1_9CAUD</name>
<reference evidence="1" key="1">
    <citation type="journal article" date="2021" name="Proc. Natl. Acad. Sci. U.S.A.">
        <title>A Catalog of Tens of Thousands of Viruses from Human Metagenomes Reveals Hidden Associations with Chronic Diseases.</title>
        <authorList>
            <person name="Tisza M.J."/>
            <person name="Buck C.B."/>
        </authorList>
    </citation>
    <scope>NUCLEOTIDE SEQUENCE</scope>
    <source>
        <strain evidence="1">CtCiv1</strain>
    </source>
</reference>